<proteinExistence type="predicted"/>
<evidence type="ECO:0000313" key="2">
    <source>
        <dbReference type="EMBL" id="KAK7342378.1"/>
    </source>
</evidence>
<sequence length="101" mass="12395">MRPTQCTMANGEENVESNALQNMMAMMEEMRRQNEEREEESRRVQEELRKESANAREMLKEFLWLQNQIQRKNEDLEQQIKNQLPEDRPNIDMWRTRCYMV</sequence>
<comment type="caution">
    <text evidence="2">The sequence shown here is derived from an EMBL/GenBank/DDBJ whole genome shotgun (WGS) entry which is preliminary data.</text>
</comment>
<gene>
    <name evidence="2" type="ORF">VNO80_25328</name>
</gene>
<protein>
    <submittedName>
        <fullName evidence="2">Uncharacterized protein</fullName>
    </submittedName>
</protein>
<dbReference type="EMBL" id="JAYMYR010000009">
    <property type="protein sequence ID" value="KAK7342378.1"/>
    <property type="molecule type" value="Genomic_DNA"/>
</dbReference>
<accession>A0AAN9QT87</accession>
<keyword evidence="3" id="KW-1185">Reference proteome</keyword>
<name>A0AAN9QT87_PHACN</name>
<dbReference type="Proteomes" id="UP001374584">
    <property type="component" value="Unassembled WGS sequence"/>
</dbReference>
<feature type="region of interest" description="Disordered" evidence="1">
    <location>
        <begin position="29"/>
        <end position="49"/>
    </location>
</feature>
<dbReference type="AlphaFoldDB" id="A0AAN9QT87"/>
<evidence type="ECO:0000313" key="3">
    <source>
        <dbReference type="Proteomes" id="UP001374584"/>
    </source>
</evidence>
<reference evidence="2 3" key="1">
    <citation type="submission" date="2024-01" db="EMBL/GenBank/DDBJ databases">
        <title>The genomes of 5 underutilized Papilionoideae crops provide insights into root nodulation and disease resistanc.</title>
        <authorList>
            <person name="Jiang F."/>
        </authorList>
    </citation>
    <scope>NUCLEOTIDE SEQUENCE [LARGE SCALE GENOMIC DNA]</scope>
    <source>
        <strain evidence="2">JINMINGXINNONG_FW02</strain>
        <tissue evidence="2">Leaves</tissue>
    </source>
</reference>
<evidence type="ECO:0000256" key="1">
    <source>
        <dbReference type="SAM" id="MobiDB-lite"/>
    </source>
</evidence>
<organism evidence="2 3">
    <name type="scientific">Phaseolus coccineus</name>
    <name type="common">Scarlet runner bean</name>
    <name type="synonym">Phaseolus multiflorus</name>
    <dbReference type="NCBI Taxonomy" id="3886"/>
    <lineage>
        <taxon>Eukaryota</taxon>
        <taxon>Viridiplantae</taxon>
        <taxon>Streptophyta</taxon>
        <taxon>Embryophyta</taxon>
        <taxon>Tracheophyta</taxon>
        <taxon>Spermatophyta</taxon>
        <taxon>Magnoliopsida</taxon>
        <taxon>eudicotyledons</taxon>
        <taxon>Gunneridae</taxon>
        <taxon>Pentapetalae</taxon>
        <taxon>rosids</taxon>
        <taxon>fabids</taxon>
        <taxon>Fabales</taxon>
        <taxon>Fabaceae</taxon>
        <taxon>Papilionoideae</taxon>
        <taxon>50 kb inversion clade</taxon>
        <taxon>NPAAA clade</taxon>
        <taxon>indigoferoid/millettioid clade</taxon>
        <taxon>Phaseoleae</taxon>
        <taxon>Phaseolus</taxon>
    </lineage>
</organism>